<keyword evidence="2" id="KW-1185">Reference proteome</keyword>
<protein>
    <submittedName>
        <fullName evidence="1">Uncharacterized protein</fullName>
    </submittedName>
</protein>
<dbReference type="Proteomes" id="UP001054945">
    <property type="component" value="Unassembled WGS sequence"/>
</dbReference>
<evidence type="ECO:0000313" key="2">
    <source>
        <dbReference type="Proteomes" id="UP001054945"/>
    </source>
</evidence>
<gene>
    <name evidence="1" type="primary">AVEN_153651_1</name>
    <name evidence="1" type="ORF">CEXT_682291</name>
</gene>
<accession>A0AAV4Y9K3</accession>
<dbReference type="EMBL" id="BPLR01019041">
    <property type="protein sequence ID" value="GIZ04156.1"/>
    <property type="molecule type" value="Genomic_DNA"/>
</dbReference>
<dbReference type="AlphaFoldDB" id="A0AAV4Y9K3"/>
<comment type="caution">
    <text evidence="1">The sequence shown here is derived from an EMBL/GenBank/DDBJ whole genome shotgun (WGS) entry which is preliminary data.</text>
</comment>
<name>A0AAV4Y9K3_CAEEX</name>
<reference evidence="1 2" key="1">
    <citation type="submission" date="2021-06" db="EMBL/GenBank/DDBJ databases">
        <title>Caerostris extrusa draft genome.</title>
        <authorList>
            <person name="Kono N."/>
            <person name="Arakawa K."/>
        </authorList>
    </citation>
    <scope>NUCLEOTIDE SEQUENCE [LARGE SCALE GENOMIC DNA]</scope>
</reference>
<evidence type="ECO:0000313" key="1">
    <source>
        <dbReference type="EMBL" id="GIZ04156.1"/>
    </source>
</evidence>
<organism evidence="1 2">
    <name type="scientific">Caerostris extrusa</name>
    <name type="common">Bark spider</name>
    <name type="synonym">Caerostris bankana</name>
    <dbReference type="NCBI Taxonomy" id="172846"/>
    <lineage>
        <taxon>Eukaryota</taxon>
        <taxon>Metazoa</taxon>
        <taxon>Ecdysozoa</taxon>
        <taxon>Arthropoda</taxon>
        <taxon>Chelicerata</taxon>
        <taxon>Arachnida</taxon>
        <taxon>Araneae</taxon>
        <taxon>Araneomorphae</taxon>
        <taxon>Entelegynae</taxon>
        <taxon>Araneoidea</taxon>
        <taxon>Araneidae</taxon>
        <taxon>Caerostris</taxon>
    </lineage>
</organism>
<sequence length="94" mass="10442">MGCSNTKAFPAATGMDNNGTITNAMNTLNTIDPSQVKEEGEKLINQAQEVIAVAFRDSSKSFYPNYEYNVLNSLKIPVDLRIKWRQLDSSVAKQ</sequence>
<proteinExistence type="predicted"/>